<dbReference type="InterPro" id="IPR010920">
    <property type="entry name" value="LSM_dom_sf"/>
</dbReference>
<name>A0A2N5DTC4_9GAMM</name>
<keyword evidence="4" id="KW-0564">Palmitate</keyword>
<keyword evidence="1" id="KW-1003">Cell membrane</keyword>
<dbReference type="Proteomes" id="UP000234503">
    <property type="component" value="Unassembled WGS sequence"/>
</dbReference>
<evidence type="ECO:0000256" key="2">
    <source>
        <dbReference type="ARBA" id="ARBA00022729"/>
    </source>
</evidence>
<evidence type="ECO:0000256" key="4">
    <source>
        <dbReference type="ARBA" id="ARBA00023139"/>
    </source>
</evidence>
<feature type="signal peptide" evidence="6">
    <location>
        <begin position="1"/>
        <end position="21"/>
    </location>
</feature>
<proteinExistence type="predicted"/>
<evidence type="ECO:0000256" key="1">
    <source>
        <dbReference type="ARBA" id="ARBA00022475"/>
    </source>
</evidence>
<keyword evidence="5 8" id="KW-0449">Lipoprotein</keyword>
<dbReference type="Gene3D" id="2.30.30.100">
    <property type="match status" value="1"/>
</dbReference>
<evidence type="ECO:0000259" key="7">
    <source>
        <dbReference type="Pfam" id="PF06004"/>
    </source>
</evidence>
<dbReference type="PANTHER" id="PTHR37011">
    <property type="entry name" value="POT FAMILY PEPTIDE TRANSPORT PROTEIN-RELATED"/>
    <property type="match status" value="1"/>
</dbReference>
<protein>
    <submittedName>
        <fullName evidence="8">YgdI/YgdR family lipoprotein</fullName>
    </submittedName>
</protein>
<evidence type="ECO:0000256" key="3">
    <source>
        <dbReference type="ARBA" id="ARBA00023136"/>
    </source>
</evidence>
<gene>
    <name evidence="8" type="ORF">CYR32_20270</name>
</gene>
<evidence type="ECO:0000256" key="5">
    <source>
        <dbReference type="ARBA" id="ARBA00023288"/>
    </source>
</evidence>
<dbReference type="InterPro" id="IPR047807">
    <property type="entry name" value="YgdI/YgdR-like_SH3-like"/>
</dbReference>
<reference evidence="8 9" key="1">
    <citation type="submission" date="2017-12" db="EMBL/GenBank/DDBJ databases">
        <title>Characterization of six clinical isolates of Enterochimera gen. nov., a novel genus of the Yersiniaciae family and the three species Enterochimera arupensis sp. nov., Enterochimera coloradensis sp. nov, and Enterochimera californica sp. nov.</title>
        <authorList>
            <person name="Rossi A."/>
            <person name="Fisher M."/>
        </authorList>
    </citation>
    <scope>NUCLEOTIDE SEQUENCE [LARGE SCALE GENOMIC DNA]</scope>
    <source>
        <strain evidence="9">2016-Iso4</strain>
    </source>
</reference>
<keyword evidence="3" id="KW-0472">Membrane</keyword>
<accession>A0A2N5DTC4</accession>
<comment type="caution">
    <text evidence="8">The sequence shown here is derived from an EMBL/GenBank/DDBJ whole genome shotgun (WGS) entry which is preliminary data.</text>
</comment>
<dbReference type="RefSeq" id="WP_101826916.1">
    <property type="nucleotide sequence ID" value="NZ_PJZH01000042.1"/>
</dbReference>
<dbReference type="InterPro" id="IPR010305">
    <property type="entry name" value="YgdI/YgdR-like"/>
</dbReference>
<feature type="domain" description="Lipoprotein YgdI/YgdR-like SH3-like" evidence="7">
    <location>
        <begin position="23"/>
        <end position="71"/>
    </location>
</feature>
<feature type="chain" id="PRO_5014665771" evidence="6">
    <location>
        <begin position="22"/>
        <end position="72"/>
    </location>
</feature>
<keyword evidence="9" id="KW-1185">Reference proteome</keyword>
<dbReference type="SUPFAM" id="SSF50182">
    <property type="entry name" value="Sm-like ribonucleoproteins"/>
    <property type="match status" value="1"/>
</dbReference>
<dbReference type="OrthoDB" id="6520455at2"/>
<evidence type="ECO:0000313" key="8">
    <source>
        <dbReference type="EMBL" id="PLR29676.1"/>
    </source>
</evidence>
<dbReference type="PROSITE" id="PS51257">
    <property type="entry name" value="PROKAR_LIPOPROTEIN"/>
    <property type="match status" value="1"/>
</dbReference>
<evidence type="ECO:0000256" key="6">
    <source>
        <dbReference type="SAM" id="SignalP"/>
    </source>
</evidence>
<dbReference type="NCBIfam" id="NF033216">
    <property type="entry name" value="lipo_YgdI_YgdR"/>
    <property type="match status" value="1"/>
</dbReference>
<evidence type="ECO:0000313" key="9">
    <source>
        <dbReference type="Proteomes" id="UP000234503"/>
    </source>
</evidence>
<dbReference type="PANTHER" id="PTHR37011:SF1">
    <property type="entry name" value="POT FAMILY PEPTIDE TRANSPORT PROTEIN"/>
    <property type="match status" value="1"/>
</dbReference>
<sequence>MKTWAIAASALVVALSLSGCSSDYVIATKEGNMILTQGKPKIDEETGLISYTDEQGNQRQINGDNVNQVIER</sequence>
<keyword evidence="2 6" id="KW-0732">Signal</keyword>
<dbReference type="Pfam" id="PF06004">
    <property type="entry name" value="DUF903"/>
    <property type="match status" value="1"/>
</dbReference>
<dbReference type="EMBL" id="PJZH01000042">
    <property type="protein sequence ID" value="PLR29676.1"/>
    <property type="molecule type" value="Genomic_DNA"/>
</dbReference>
<dbReference type="AlphaFoldDB" id="A0A2N5DTC4"/>
<organism evidence="8 9">
    <name type="scientific">Chimaeribacter coloradensis</name>
    <dbReference type="NCBI Taxonomy" id="2060068"/>
    <lineage>
        <taxon>Bacteria</taxon>
        <taxon>Pseudomonadati</taxon>
        <taxon>Pseudomonadota</taxon>
        <taxon>Gammaproteobacteria</taxon>
        <taxon>Enterobacterales</taxon>
        <taxon>Yersiniaceae</taxon>
        <taxon>Chimaeribacter</taxon>
    </lineage>
</organism>